<sequence length="279" mass="31273">MALPAHGIEGDNSGVAPGRRRQRPEAQEIADELAQETPRVTLLGRLEQQLKGRQLYSRLLFSFNIADDRGPALESEFASFRDKHARDDLTGLLIFMQSNALHFLEGATEKLFLALAFFFSLSAESMPMESEEKRPKGALAVPARSGAVLSAVRVLYFTELHGIRASTSWCSIQHQGKPQGAQKSLEDSCAECTFAVYRKLLELCLRVGAAGETTPDQLRKQYRKASEMMPSIDEILLLVGRSGAEYFLTYKEFEKTFLSRFELVLDSELVWPMQPTLSY</sequence>
<gene>
    <name evidence="2" type="ORF">NSCI0253_LOCUS46296</name>
</gene>
<organism evidence="2">
    <name type="scientific">Noctiluca scintillans</name>
    <name type="common">Sea sparkle</name>
    <name type="synonym">Red tide dinoflagellate</name>
    <dbReference type="NCBI Taxonomy" id="2966"/>
    <lineage>
        <taxon>Eukaryota</taxon>
        <taxon>Sar</taxon>
        <taxon>Alveolata</taxon>
        <taxon>Dinophyceae</taxon>
        <taxon>Noctilucales</taxon>
        <taxon>Noctilucaceae</taxon>
        <taxon>Noctiluca</taxon>
    </lineage>
</organism>
<reference evidence="2" key="1">
    <citation type="submission" date="2021-01" db="EMBL/GenBank/DDBJ databases">
        <authorList>
            <person name="Corre E."/>
            <person name="Pelletier E."/>
            <person name="Niang G."/>
            <person name="Scheremetjew M."/>
            <person name="Finn R."/>
            <person name="Kale V."/>
            <person name="Holt S."/>
            <person name="Cochrane G."/>
            <person name="Meng A."/>
            <person name="Brown T."/>
            <person name="Cohen L."/>
        </authorList>
    </citation>
    <scope>NUCLEOTIDE SEQUENCE</scope>
</reference>
<evidence type="ECO:0000256" key="1">
    <source>
        <dbReference type="SAM" id="MobiDB-lite"/>
    </source>
</evidence>
<name>A0A7S1B1W2_NOCSC</name>
<feature type="region of interest" description="Disordered" evidence="1">
    <location>
        <begin position="1"/>
        <end position="26"/>
    </location>
</feature>
<proteinExistence type="predicted"/>
<accession>A0A7S1B1W2</accession>
<dbReference type="PANTHER" id="PTHR34035:SF1">
    <property type="entry name" value="TESTIS-EXPRESSED PROTEIN 47"/>
    <property type="match status" value="1"/>
</dbReference>
<evidence type="ECO:0000313" key="2">
    <source>
        <dbReference type="EMBL" id="CAD8871939.1"/>
    </source>
</evidence>
<dbReference type="PANTHER" id="PTHR34035">
    <property type="entry name" value="TESTIS-EXPRESSED PROTEIN 47"/>
    <property type="match status" value="1"/>
</dbReference>
<dbReference type="InterPro" id="IPR055308">
    <property type="entry name" value="TEX47-like"/>
</dbReference>
<protein>
    <submittedName>
        <fullName evidence="2">Uncharacterized protein</fullName>
    </submittedName>
</protein>
<dbReference type="EMBL" id="HBFQ01065230">
    <property type="protein sequence ID" value="CAD8871939.1"/>
    <property type="molecule type" value="Transcribed_RNA"/>
</dbReference>
<dbReference type="AlphaFoldDB" id="A0A7S1B1W2"/>